<dbReference type="InterPro" id="IPR007080">
    <property type="entry name" value="RNA_pol_Rpb1_1"/>
</dbReference>
<comment type="function">
    <text evidence="12">DNA-dependent RNA polymerase catalyzes the transcription of DNA into RNA using the four ribonucleoside triphosphates as substrates.</text>
</comment>
<dbReference type="FunFam" id="3.30.1490.180:FF:000007">
    <property type="entry name" value="DNA-directed RNA polymerase subunit"/>
    <property type="match status" value="1"/>
</dbReference>
<organism evidence="15 16">
    <name type="scientific">Panicum virgatum</name>
    <name type="common">Blackwell switchgrass</name>
    <dbReference type="NCBI Taxonomy" id="38727"/>
    <lineage>
        <taxon>Eukaryota</taxon>
        <taxon>Viridiplantae</taxon>
        <taxon>Streptophyta</taxon>
        <taxon>Embryophyta</taxon>
        <taxon>Tracheophyta</taxon>
        <taxon>Spermatophyta</taxon>
        <taxon>Magnoliopsida</taxon>
        <taxon>Liliopsida</taxon>
        <taxon>Poales</taxon>
        <taxon>Poaceae</taxon>
        <taxon>PACMAD clade</taxon>
        <taxon>Panicoideae</taxon>
        <taxon>Panicodae</taxon>
        <taxon>Paniceae</taxon>
        <taxon>Panicinae</taxon>
        <taxon>Panicum</taxon>
        <taxon>Panicum sect. Hiantes</taxon>
    </lineage>
</organism>
<feature type="region of interest" description="Disordered" evidence="13">
    <location>
        <begin position="239"/>
        <end position="263"/>
    </location>
</feature>
<sequence length="1677" mass="187310">MADLRGIEATSEEVDSIHFSFYSDDEIKRISVKKITKSERLDAKNHPVPGGLLDPAMGPINDNDTCKSCGQHSGRCPGHFGHIELAKPLFNPLLFMSLRNLLHATCFHCHKFRLNNEQVDRYANELELLVKGDVARAKNLEDSGKEASLSENDEDSTEATSGDKSSPEKDKKTWTSIQLKEILSIFSKIMKKRQKKCAKCDYKNPSITSPIYGWLVKDTSASAVRANAVADFKLKGDGSAHNSGETGVSGLDEELTSPQSKGSINEARRLSDDTIKEMVASSGKKHLLPTEVEFILKNLWKNEAKFCMLLCDFQQNTLSVSEKRRGYEMFFLNSLLVAPNRFRPSTSSSLGIMEHPQNVLLSKVQEANLLLQNNSAGSDHMDVLRRWMDLQRSVNVLYDSSKGLVKSEKNAHGIRQLLEKKEGVLRQKMMGKRVNYACRSVISPDPYLAVNEIGIPPVFATRLTYPEKVTPWNAKKLQEAVRNGADIHPGATHYRDNDNMYKLQAAPDKRSAISRKLPASRGSISQLGKDPNCKFESKVVYRHLQDGDIVLVNRQPTLHKPSMMAHFVRVLPGEKTIRMHYANCSTYNADFDGDEMNVHFPQDEISRSEAMNIVDANKQYIGPRSGDAVRGLIQDHIVGAVLLTKQDTFLSREEYSQLVYGSCVPSNCGPRQPGVKVSAIKDDGALELVLPAILRPKPLWTGKQVITTILNHITKGRRPFTVEQKGKITEEFLIPPKEETEKKRKVGEGEKEKEEERKKDISELVLYVRGNELIKGMIDKAQFGKYGIVHTVHEFYGADTAGILLSTFSRLFTLFLQLHGFTCGIDDLLLSQQSNETRRKILAESEESGTNVHMEFTQKTKVDLEDLALEMKVEKVVRSNGEFATVTLDRMMSNKLNEITTTANKELLPHGLEKPFHRNCLSLMTATGAKGGMVNMTQISSLLGQQALEGKRVPRMVSGKTLPCFPPWDTSSRAGGFICDRFLTGLRPQEYYFHCMAGREGLVDTAVKTSRSGYLQRCLIKCLESLKVSYDHTVRDVDGSIVQFQYGEDGVDVLKTSFLNKFKELADNKRVVLDNIGGRNQILFDQKVEKKKLLPNLNCYITKLPKKLRKEAATFLKVSKEKKSCDIDEEELLKLLKIKYIYSLVDPGEAVGVVAAQSIGEPSTQMTLNTFHLAGRGEMNVTLGIPRLKEILMTASANISTPFMKGPLLKGKTREDAERVAAKFRRVCVAHIVEKIEVCTVPFYNSNGHVSTLYKLQMKLYPQEQYPLSDLTVDECQATLRTDFVGAMENAIDKHLDLLRKINKIRAVKVEDTEGSLSDGGEESESGHADGEDTGMSDGDDENDNEDDLGTDAEKRKRQEKDEMEYDDDTENEEEIDSESEEETNIKRQSDEDPAESGDDLLEAEEEHKTSKSQMTSVGEVSYSSKKGATSKDKLKAAKLQEKSQTDGISDESKADQITSKRGKKLKRTVHVESKGLDFEIHYAFHDEPHILLSQIAQKTARTVFVRACNNIGKCSVMPPKGIPEHLETSGVNFEIFYNLEDYISINEIKSNDIHAMLKTYGVEAAQATIIQEVKSVFTVYGIDVDPRHLSMIADFMTFDGGFRPMNRLGMGQFSTSPFGKMTFETATKFIVDAATHGEADSLECPSASVCLGKPAKVGTGTFSLLQNFSVDQPMVM</sequence>
<dbReference type="SUPFAM" id="SSF64484">
    <property type="entry name" value="beta and beta-prime subunits of DNA dependent RNA-polymerase"/>
    <property type="match status" value="1"/>
</dbReference>
<dbReference type="Gene3D" id="2.40.40.20">
    <property type="match status" value="1"/>
</dbReference>
<dbReference type="FunFam" id="1.10.150.390:FF:000005">
    <property type="entry name" value="DNA-directed RNA polymerase subunit"/>
    <property type="match status" value="1"/>
</dbReference>
<dbReference type="Pfam" id="PF04997">
    <property type="entry name" value="RNA_pol_Rpb1_1"/>
    <property type="match status" value="1"/>
</dbReference>
<feature type="region of interest" description="Disordered" evidence="13">
    <location>
        <begin position="1312"/>
        <end position="1465"/>
    </location>
</feature>
<dbReference type="GO" id="GO:0003899">
    <property type="term" value="F:DNA-directed RNA polymerase activity"/>
    <property type="evidence" value="ECO:0007669"/>
    <property type="project" value="UniProtKB-EC"/>
</dbReference>
<dbReference type="GO" id="GO:0046872">
    <property type="term" value="F:metal ion binding"/>
    <property type="evidence" value="ECO:0007669"/>
    <property type="project" value="UniProtKB-KW"/>
</dbReference>
<comment type="catalytic activity">
    <reaction evidence="11 12">
        <text>RNA(n) + a ribonucleoside 5'-triphosphate = RNA(n+1) + diphosphate</text>
        <dbReference type="Rhea" id="RHEA:21248"/>
        <dbReference type="Rhea" id="RHEA-COMP:14527"/>
        <dbReference type="Rhea" id="RHEA-COMP:17342"/>
        <dbReference type="ChEBI" id="CHEBI:33019"/>
        <dbReference type="ChEBI" id="CHEBI:61557"/>
        <dbReference type="ChEBI" id="CHEBI:140395"/>
        <dbReference type="EC" id="2.7.7.6"/>
    </reaction>
</comment>
<evidence type="ECO:0000256" key="10">
    <source>
        <dbReference type="ARBA" id="ARBA00023242"/>
    </source>
</evidence>
<comment type="subcellular location">
    <subcellularLocation>
        <location evidence="1">Nucleus</location>
    </subcellularLocation>
</comment>
<evidence type="ECO:0000313" key="16">
    <source>
        <dbReference type="Proteomes" id="UP000823388"/>
    </source>
</evidence>
<evidence type="ECO:0000256" key="2">
    <source>
        <dbReference type="ARBA" id="ARBA00006460"/>
    </source>
</evidence>
<comment type="caution">
    <text evidence="15">The sequence shown here is derived from an EMBL/GenBank/DDBJ whole genome shotgun (WGS) entry which is preliminary data.</text>
</comment>
<dbReference type="OrthoDB" id="270392at2759"/>
<name>A0A8T0TRW8_PANVG</name>
<feature type="compositionally biased region" description="Acidic residues" evidence="13">
    <location>
        <begin position="1332"/>
        <end position="1351"/>
    </location>
</feature>
<gene>
    <name evidence="15" type="ORF">PVAP13_4KG308900</name>
</gene>
<accession>A0A8T0TRW8</accession>
<evidence type="ECO:0000256" key="3">
    <source>
        <dbReference type="ARBA" id="ARBA00022478"/>
    </source>
</evidence>
<dbReference type="Gene3D" id="6.10.250.2940">
    <property type="match status" value="1"/>
</dbReference>
<dbReference type="Pfam" id="PF04983">
    <property type="entry name" value="RNA_pol_Rpb1_3"/>
    <property type="match status" value="1"/>
</dbReference>
<dbReference type="InterPro" id="IPR007066">
    <property type="entry name" value="RNA_pol_Rpb1_3"/>
</dbReference>
<dbReference type="InterPro" id="IPR042102">
    <property type="entry name" value="RNA_pol_Rpb1_3_sf"/>
</dbReference>
<evidence type="ECO:0000256" key="5">
    <source>
        <dbReference type="ARBA" id="ARBA00022695"/>
    </source>
</evidence>
<comment type="similarity">
    <text evidence="2 12">Belongs to the RNA polymerase beta' chain family.</text>
</comment>
<evidence type="ECO:0000256" key="9">
    <source>
        <dbReference type="ARBA" id="ARBA00023163"/>
    </source>
</evidence>
<dbReference type="GO" id="GO:0005736">
    <property type="term" value="C:RNA polymerase I complex"/>
    <property type="evidence" value="ECO:0007669"/>
    <property type="project" value="TreeGrafter"/>
</dbReference>
<dbReference type="EMBL" id="CM029043">
    <property type="protein sequence ID" value="KAG2612797.1"/>
    <property type="molecule type" value="Genomic_DNA"/>
</dbReference>
<evidence type="ECO:0000256" key="8">
    <source>
        <dbReference type="ARBA" id="ARBA00022842"/>
    </source>
</evidence>
<proteinExistence type="inferred from homology"/>
<feature type="region of interest" description="Disordered" evidence="13">
    <location>
        <begin position="141"/>
        <end position="172"/>
    </location>
</feature>
<dbReference type="InterPro" id="IPR015699">
    <property type="entry name" value="DNA-dir_RNA_pol1_lsu_N"/>
</dbReference>
<dbReference type="Gene3D" id="6.20.50.80">
    <property type="match status" value="1"/>
</dbReference>
<dbReference type="Gene3D" id="1.10.274.100">
    <property type="entry name" value="RNA polymerase Rpb1, domain 3"/>
    <property type="match status" value="1"/>
</dbReference>
<dbReference type="FunFam" id="1.10.274.100:FF:000015">
    <property type="entry name" value="DNA-directed RNA polymerase subunit"/>
    <property type="match status" value="1"/>
</dbReference>
<keyword evidence="7" id="KW-0862">Zinc</keyword>
<dbReference type="FunFam" id="2.40.40.20:FF:000019">
    <property type="entry name" value="DNA-directed RNA polymerase II subunit RPB1"/>
    <property type="match status" value="1"/>
</dbReference>
<evidence type="ECO:0000256" key="1">
    <source>
        <dbReference type="ARBA" id="ARBA00004123"/>
    </source>
</evidence>
<evidence type="ECO:0000256" key="4">
    <source>
        <dbReference type="ARBA" id="ARBA00022679"/>
    </source>
</evidence>
<dbReference type="CDD" id="cd02735">
    <property type="entry name" value="RNAP_I_Rpa1_C"/>
    <property type="match status" value="1"/>
</dbReference>
<keyword evidence="4 12" id="KW-0808">Transferase</keyword>
<dbReference type="InterPro" id="IPR045867">
    <property type="entry name" value="DNA-dir_RpoC_beta_prime"/>
</dbReference>
<dbReference type="GO" id="GO:0006351">
    <property type="term" value="P:DNA-templated transcription"/>
    <property type="evidence" value="ECO:0007669"/>
    <property type="project" value="InterPro"/>
</dbReference>
<keyword evidence="5 12" id="KW-0548">Nucleotidyltransferase</keyword>
<evidence type="ECO:0000313" key="15">
    <source>
        <dbReference type="EMBL" id="KAG2612797.1"/>
    </source>
</evidence>
<dbReference type="Gene3D" id="1.10.132.30">
    <property type="match status" value="1"/>
</dbReference>
<dbReference type="Pfam" id="PF04998">
    <property type="entry name" value="RNA_pol_Rpb1_5"/>
    <property type="match status" value="1"/>
</dbReference>
<keyword evidence="8" id="KW-0460">Magnesium</keyword>
<dbReference type="Gene3D" id="3.30.1490.180">
    <property type="entry name" value="RNA polymerase ii"/>
    <property type="match status" value="1"/>
</dbReference>
<keyword evidence="9 12" id="KW-0804">Transcription</keyword>
<dbReference type="Pfam" id="PF00623">
    <property type="entry name" value="RNA_pol_Rpb1_2"/>
    <property type="match status" value="1"/>
</dbReference>
<feature type="domain" description="RNA polymerase N-terminal" evidence="14">
    <location>
        <begin position="328"/>
        <end position="644"/>
    </location>
</feature>
<dbReference type="Gene3D" id="3.30.70.2850">
    <property type="match status" value="1"/>
</dbReference>
<evidence type="ECO:0000256" key="13">
    <source>
        <dbReference type="SAM" id="MobiDB-lite"/>
    </source>
</evidence>
<dbReference type="GO" id="GO:0003677">
    <property type="term" value="F:DNA binding"/>
    <property type="evidence" value="ECO:0007669"/>
    <property type="project" value="InterPro"/>
</dbReference>
<feature type="compositionally biased region" description="Basic and acidic residues" evidence="13">
    <location>
        <begin position="1430"/>
        <end position="1455"/>
    </location>
</feature>
<feature type="compositionally biased region" description="Acidic residues" evidence="13">
    <location>
        <begin position="1362"/>
        <end position="1383"/>
    </location>
</feature>
<evidence type="ECO:0000259" key="14">
    <source>
        <dbReference type="SMART" id="SM00663"/>
    </source>
</evidence>
<dbReference type="CDD" id="cd01435">
    <property type="entry name" value="RNAP_I_RPA1_N"/>
    <property type="match status" value="1"/>
</dbReference>
<dbReference type="InterPro" id="IPR007081">
    <property type="entry name" value="RNA_pol_Rpb1_5"/>
</dbReference>
<dbReference type="SMART" id="SM00663">
    <property type="entry name" value="RPOLA_N"/>
    <property type="match status" value="1"/>
</dbReference>
<dbReference type="InterPro" id="IPR044893">
    <property type="entry name" value="RNA_pol_Rpb1_clamp_domain"/>
</dbReference>
<dbReference type="InterPro" id="IPR047107">
    <property type="entry name" value="DNA-dir_RNA_pol1_lsu_C"/>
</dbReference>
<feature type="compositionally biased region" description="Basic and acidic residues" evidence="13">
    <location>
        <begin position="1352"/>
        <end position="1361"/>
    </location>
</feature>
<dbReference type="InterPro" id="IPR000722">
    <property type="entry name" value="RNA_pol_asu"/>
</dbReference>
<dbReference type="Pfam" id="PF05000">
    <property type="entry name" value="RNA_pol_Rpb1_4"/>
    <property type="match status" value="1"/>
</dbReference>
<dbReference type="Gene3D" id="1.10.150.390">
    <property type="match status" value="1"/>
</dbReference>
<dbReference type="Gene3D" id="4.10.860.120">
    <property type="entry name" value="RNA polymerase II, clamp domain"/>
    <property type="match status" value="1"/>
</dbReference>
<evidence type="ECO:0000256" key="11">
    <source>
        <dbReference type="ARBA" id="ARBA00048552"/>
    </source>
</evidence>
<keyword evidence="3 12" id="KW-0240">DNA-directed RNA polymerase</keyword>
<evidence type="ECO:0000256" key="7">
    <source>
        <dbReference type="ARBA" id="ARBA00022833"/>
    </source>
</evidence>
<protein>
    <recommendedName>
        <fullName evidence="12">DNA-directed RNA polymerase subunit</fullName>
        <ecNumber evidence="12">2.7.7.6</ecNumber>
    </recommendedName>
</protein>
<reference evidence="15" key="1">
    <citation type="submission" date="2020-05" db="EMBL/GenBank/DDBJ databases">
        <title>WGS assembly of Panicum virgatum.</title>
        <authorList>
            <person name="Lovell J.T."/>
            <person name="Jenkins J."/>
            <person name="Shu S."/>
            <person name="Juenger T.E."/>
            <person name="Schmutz J."/>
        </authorList>
    </citation>
    <scope>NUCLEOTIDE SEQUENCE</scope>
    <source>
        <strain evidence="15">AP13</strain>
    </source>
</reference>
<dbReference type="Proteomes" id="UP000823388">
    <property type="component" value="Chromosome 4K"/>
</dbReference>
<feature type="compositionally biased region" description="Acidic residues" evidence="13">
    <location>
        <begin position="1392"/>
        <end position="1405"/>
    </location>
</feature>
<keyword evidence="16" id="KW-1185">Reference proteome</keyword>
<dbReference type="PANTHER" id="PTHR19376">
    <property type="entry name" value="DNA-DIRECTED RNA POLYMERASE"/>
    <property type="match status" value="1"/>
</dbReference>
<dbReference type="InterPro" id="IPR038120">
    <property type="entry name" value="Rpb1_funnel_sf"/>
</dbReference>
<dbReference type="PANTHER" id="PTHR19376:SF11">
    <property type="entry name" value="DNA-DIRECTED RNA POLYMERASE I SUBUNIT RPA1"/>
    <property type="match status" value="1"/>
</dbReference>
<dbReference type="InterPro" id="IPR007083">
    <property type="entry name" value="RNA_pol_Rpb1_4"/>
</dbReference>
<dbReference type="InterPro" id="IPR006592">
    <property type="entry name" value="RNA_pol_N"/>
</dbReference>
<dbReference type="EC" id="2.7.7.6" evidence="12"/>
<evidence type="ECO:0000256" key="12">
    <source>
        <dbReference type="RuleBase" id="RU004279"/>
    </source>
</evidence>
<keyword evidence="6" id="KW-0479">Metal-binding</keyword>
<dbReference type="FunFam" id="4.10.860.120:FF:000006">
    <property type="entry name" value="DNA-directed RNA polymerase subunit"/>
    <property type="match status" value="1"/>
</dbReference>
<evidence type="ECO:0000256" key="6">
    <source>
        <dbReference type="ARBA" id="ARBA00022723"/>
    </source>
</evidence>
<keyword evidence="10" id="KW-0539">Nucleus</keyword>
<feature type="compositionally biased region" description="Polar residues" evidence="13">
    <location>
        <begin position="1412"/>
        <end position="1428"/>
    </location>
</feature>